<sequence length="221" mass="24834">MWPPHRGALRALSLSLALARPQGARTYRGERNVSYTQGQSPEPRTREYFYYLDHQGQLFLDDSKMKNFVTCFKDLQFLVTFFSRLRPNHSGRYEASFPFISPCGRERNFLRCEDRPVVFTHLLKEVDGSSRLSYCGGGEALAVPFEPARLLPLAANGRLYHPAPERAGGVGLVRSALAFELSAHLEYPPGDSILPSHVRWGGRRLALTLDLAPLLTSAPQF</sequence>
<dbReference type="InParanoid" id="A0A286XXP2"/>
<accession>A0A286XXP2</accession>
<evidence type="ECO:0000256" key="1">
    <source>
        <dbReference type="ARBA" id="ARBA00006322"/>
    </source>
</evidence>
<dbReference type="AlphaFoldDB" id="A0A286XXP2"/>
<dbReference type="VEuPathDB" id="HostDB:ENSCPOG00000040139"/>
<reference evidence="4" key="1">
    <citation type="journal article" date="2011" name="Nature">
        <title>A high-resolution map of human evolutionary constraint using 29 mammals.</title>
        <authorList>
            <person name="Lindblad-Toh K."/>
            <person name="Garber M."/>
            <person name="Zuk O."/>
            <person name="Lin M.F."/>
            <person name="Parker B.J."/>
            <person name="Washietl S."/>
            <person name="Kheradpour P."/>
            <person name="Ernst J."/>
            <person name="Jordan G."/>
            <person name="Mauceli E."/>
            <person name="Ward L.D."/>
            <person name="Lowe C.B."/>
            <person name="Holloway A.K."/>
            <person name="Clamp M."/>
            <person name="Gnerre S."/>
            <person name="Alfoldi J."/>
            <person name="Beal K."/>
            <person name="Chang J."/>
            <person name="Clawson H."/>
            <person name="Cuff J."/>
            <person name="Di Palma F."/>
            <person name="Fitzgerald S."/>
            <person name="Flicek P."/>
            <person name="Guttman M."/>
            <person name="Hubisz M.J."/>
            <person name="Jaffe D.B."/>
            <person name="Jungreis I."/>
            <person name="Kent W.J."/>
            <person name="Kostka D."/>
            <person name="Lara M."/>
            <person name="Martins A.L."/>
            <person name="Massingham T."/>
            <person name="Moltke I."/>
            <person name="Raney B.J."/>
            <person name="Rasmussen M.D."/>
            <person name="Robinson J."/>
            <person name="Stark A."/>
            <person name="Vilella A.J."/>
            <person name="Wen J."/>
            <person name="Xie X."/>
            <person name="Zody M.C."/>
            <person name="Baldwin J."/>
            <person name="Bloom T."/>
            <person name="Chin C.W."/>
            <person name="Heiman D."/>
            <person name="Nicol R."/>
            <person name="Nusbaum C."/>
            <person name="Young S."/>
            <person name="Wilkinson J."/>
            <person name="Worley K.C."/>
            <person name="Kovar C.L."/>
            <person name="Muzny D.M."/>
            <person name="Gibbs R.A."/>
            <person name="Cree A."/>
            <person name="Dihn H.H."/>
            <person name="Fowler G."/>
            <person name="Jhangiani S."/>
            <person name="Joshi V."/>
            <person name="Lee S."/>
            <person name="Lewis L.R."/>
            <person name="Nazareth L.V."/>
            <person name="Okwuonu G."/>
            <person name="Santibanez J."/>
            <person name="Warren W.C."/>
            <person name="Mardis E.R."/>
            <person name="Weinstock G.M."/>
            <person name="Wilson R.K."/>
            <person name="Delehaunty K."/>
            <person name="Dooling D."/>
            <person name="Fronik C."/>
            <person name="Fulton L."/>
            <person name="Fulton B."/>
            <person name="Graves T."/>
            <person name="Minx P."/>
            <person name="Sodergren E."/>
            <person name="Birney E."/>
            <person name="Margulies E.H."/>
            <person name="Herrero J."/>
            <person name="Green E.D."/>
            <person name="Haussler D."/>
            <person name="Siepel A."/>
            <person name="Goldman N."/>
            <person name="Pollard K.S."/>
            <person name="Pedersen J.S."/>
            <person name="Lander E.S."/>
            <person name="Kellis M."/>
        </authorList>
    </citation>
    <scope>NUCLEOTIDE SEQUENCE [LARGE SCALE GENOMIC DNA]</scope>
    <source>
        <strain evidence="4">2N</strain>
    </source>
</reference>
<dbReference type="InterPro" id="IPR028108">
    <property type="entry name" value="DUF4505"/>
</dbReference>
<protein>
    <submittedName>
        <fullName evidence="3">Chromosome 8 open reading frame 82</fullName>
    </submittedName>
</protein>
<name>A0A286XXP2_CAVPO</name>
<keyword evidence="4" id="KW-1185">Reference proteome</keyword>
<reference evidence="3" key="2">
    <citation type="submission" date="2025-08" db="UniProtKB">
        <authorList>
            <consortium name="Ensembl"/>
        </authorList>
    </citation>
    <scope>IDENTIFICATION</scope>
    <source>
        <strain evidence="3">2N</strain>
    </source>
</reference>
<comment type="similarity">
    <text evidence="1">Belongs to the UPF0598 family.</text>
</comment>
<dbReference type="Proteomes" id="UP000005447">
    <property type="component" value="Unassembled WGS sequence"/>
</dbReference>
<organism evidence="3 4">
    <name type="scientific">Cavia porcellus</name>
    <name type="common">Guinea pig</name>
    <dbReference type="NCBI Taxonomy" id="10141"/>
    <lineage>
        <taxon>Eukaryota</taxon>
        <taxon>Metazoa</taxon>
        <taxon>Chordata</taxon>
        <taxon>Craniata</taxon>
        <taxon>Vertebrata</taxon>
        <taxon>Euteleostomi</taxon>
        <taxon>Mammalia</taxon>
        <taxon>Eutheria</taxon>
        <taxon>Euarchontoglires</taxon>
        <taxon>Glires</taxon>
        <taxon>Rodentia</taxon>
        <taxon>Hystricomorpha</taxon>
        <taxon>Caviidae</taxon>
        <taxon>Cavia</taxon>
    </lineage>
</organism>
<dbReference type="EMBL" id="AAKN02050297">
    <property type="status" value="NOT_ANNOTATED_CDS"/>
    <property type="molecule type" value="Genomic_DNA"/>
</dbReference>
<dbReference type="STRING" id="10141.ENSCPOP00000030309"/>
<gene>
    <name evidence="3" type="primary">C8orf82</name>
</gene>
<dbReference type="OrthoDB" id="8400687at2759"/>
<dbReference type="Bgee" id="ENSCPOG00000040139">
    <property type="expression patterns" value="Expressed in adrenal gland and 13 other cell types or tissues"/>
</dbReference>
<dbReference type="PANTHER" id="PTHR31449">
    <property type="entry name" value="UPF0598 PROTEIN C8ORF82"/>
    <property type="match status" value="1"/>
</dbReference>
<evidence type="ECO:0000313" key="3">
    <source>
        <dbReference type="Ensembl" id="ENSCPOP00000030309.1"/>
    </source>
</evidence>
<feature type="signal peptide" evidence="2">
    <location>
        <begin position="1"/>
        <end position="19"/>
    </location>
</feature>
<dbReference type="GeneTree" id="ENSGT00390000011521"/>
<keyword evidence="2" id="KW-0732">Signal</keyword>
<dbReference type="eggNOG" id="ENOG502R8EE">
    <property type="taxonomic scope" value="Eukaryota"/>
</dbReference>
<dbReference type="Ensembl" id="ENSCPOT00000037784.1">
    <property type="protein sequence ID" value="ENSCPOP00000030309.1"/>
    <property type="gene ID" value="ENSCPOG00000040139.1"/>
</dbReference>
<feature type="chain" id="PRO_5011614005" evidence="2">
    <location>
        <begin position="20"/>
        <end position="221"/>
    </location>
</feature>
<proteinExistence type="inferred from homology"/>
<evidence type="ECO:0000313" key="4">
    <source>
        <dbReference type="Proteomes" id="UP000005447"/>
    </source>
</evidence>
<dbReference type="Pfam" id="PF14956">
    <property type="entry name" value="DUF4505"/>
    <property type="match status" value="1"/>
</dbReference>
<reference evidence="3" key="3">
    <citation type="submission" date="2025-09" db="UniProtKB">
        <authorList>
            <consortium name="Ensembl"/>
        </authorList>
    </citation>
    <scope>IDENTIFICATION</scope>
    <source>
        <strain evidence="3">2N</strain>
    </source>
</reference>
<dbReference type="FunCoup" id="A0A286XXP2">
    <property type="interactions" value="631"/>
</dbReference>
<evidence type="ECO:0000256" key="2">
    <source>
        <dbReference type="SAM" id="SignalP"/>
    </source>
</evidence>
<dbReference type="PANTHER" id="PTHR31449:SF3">
    <property type="entry name" value="UPF0598 PROTEIN C8ORF82"/>
    <property type="match status" value="1"/>
</dbReference>
<dbReference type="OMA" id="IKNFTSC"/>